<keyword evidence="2" id="KW-1133">Transmembrane helix</keyword>
<feature type="transmembrane region" description="Helical" evidence="2">
    <location>
        <begin position="86"/>
        <end position="106"/>
    </location>
</feature>
<sequence length="193" mass="21401">MRLPLADAARLAGVEPQVIAQLVQDGKLGRGEDKRLTIDVAELRRLYPQLPFVPGEPRPRPQAMQRPASRKVRRSAAAVAPPRQRVAGWLALGIVLALAIAAAPFLRRYLDPDVESFTRAQSYRVRLDPDVTRVTLRRGPGPAWDPVAVLPPGAPVIAWGRSRDDERWLAVRTRRGQEGYLPEAQLRPAPAPR</sequence>
<keyword evidence="2" id="KW-0812">Transmembrane</keyword>
<keyword evidence="2" id="KW-0472">Membrane</keyword>
<proteinExistence type="predicted"/>
<evidence type="ECO:0000256" key="1">
    <source>
        <dbReference type="SAM" id="MobiDB-lite"/>
    </source>
</evidence>
<organism evidence="3 4">
    <name type="scientific">Caulobacter ginsengisoli</name>
    <dbReference type="NCBI Taxonomy" id="400775"/>
    <lineage>
        <taxon>Bacteria</taxon>
        <taxon>Pseudomonadati</taxon>
        <taxon>Pseudomonadota</taxon>
        <taxon>Alphaproteobacteria</taxon>
        <taxon>Caulobacterales</taxon>
        <taxon>Caulobacteraceae</taxon>
        <taxon>Caulobacter</taxon>
    </lineage>
</organism>
<name>A0ABU0IQE0_9CAUL</name>
<accession>A0ABU0IQE0</accession>
<evidence type="ECO:0000256" key="2">
    <source>
        <dbReference type="SAM" id="Phobius"/>
    </source>
</evidence>
<protein>
    <recommendedName>
        <fullName evidence="5">SH3b domain-containing protein</fullName>
    </recommendedName>
</protein>
<reference evidence="3 4" key="1">
    <citation type="submission" date="2023-07" db="EMBL/GenBank/DDBJ databases">
        <title>Genomic Encyclopedia of Type Strains, Phase IV (KMG-IV): sequencing the most valuable type-strain genomes for metagenomic binning, comparative biology and taxonomic classification.</title>
        <authorList>
            <person name="Goeker M."/>
        </authorList>
    </citation>
    <scope>NUCLEOTIDE SEQUENCE [LARGE SCALE GENOMIC DNA]</scope>
    <source>
        <strain evidence="3 4">DSM 18695</strain>
    </source>
</reference>
<dbReference type="EMBL" id="JAUSVS010000003">
    <property type="protein sequence ID" value="MDQ0464228.1"/>
    <property type="molecule type" value="Genomic_DNA"/>
</dbReference>
<keyword evidence="4" id="KW-1185">Reference proteome</keyword>
<feature type="region of interest" description="Disordered" evidence="1">
    <location>
        <begin position="51"/>
        <end position="76"/>
    </location>
</feature>
<evidence type="ECO:0000313" key="3">
    <source>
        <dbReference type="EMBL" id="MDQ0464228.1"/>
    </source>
</evidence>
<evidence type="ECO:0000313" key="4">
    <source>
        <dbReference type="Proteomes" id="UP001228905"/>
    </source>
</evidence>
<evidence type="ECO:0008006" key="5">
    <source>
        <dbReference type="Google" id="ProtNLM"/>
    </source>
</evidence>
<dbReference type="Proteomes" id="UP001228905">
    <property type="component" value="Unassembled WGS sequence"/>
</dbReference>
<comment type="caution">
    <text evidence="3">The sequence shown here is derived from an EMBL/GenBank/DDBJ whole genome shotgun (WGS) entry which is preliminary data.</text>
</comment>
<gene>
    <name evidence="3" type="ORF">QO010_002009</name>
</gene>
<dbReference type="RefSeq" id="WP_307348745.1">
    <property type="nucleotide sequence ID" value="NZ_JAUSVS010000003.1"/>
</dbReference>